<dbReference type="InterPro" id="IPR021109">
    <property type="entry name" value="Peptidase_aspartic_dom_sf"/>
</dbReference>
<organism evidence="1 2">
    <name type="scientific">Oedothorax gibbosus</name>
    <dbReference type="NCBI Taxonomy" id="931172"/>
    <lineage>
        <taxon>Eukaryota</taxon>
        <taxon>Metazoa</taxon>
        <taxon>Ecdysozoa</taxon>
        <taxon>Arthropoda</taxon>
        <taxon>Chelicerata</taxon>
        <taxon>Arachnida</taxon>
        <taxon>Araneae</taxon>
        <taxon>Araneomorphae</taxon>
        <taxon>Entelegynae</taxon>
        <taxon>Araneoidea</taxon>
        <taxon>Linyphiidae</taxon>
        <taxon>Erigoninae</taxon>
        <taxon>Oedothorax</taxon>
    </lineage>
</organism>
<dbReference type="EMBL" id="JAFNEN010000338">
    <property type="protein sequence ID" value="KAG8185357.1"/>
    <property type="molecule type" value="Genomic_DNA"/>
</dbReference>
<evidence type="ECO:0008006" key="3">
    <source>
        <dbReference type="Google" id="ProtNLM"/>
    </source>
</evidence>
<keyword evidence="2" id="KW-1185">Reference proteome</keyword>
<dbReference type="PANTHER" id="PTHR37984">
    <property type="entry name" value="PROTEIN CBG26694"/>
    <property type="match status" value="1"/>
</dbReference>
<reference evidence="1 2" key="1">
    <citation type="journal article" date="2022" name="Nat. Ecol. Evol.">
        <title>A masculinizing supergene underlies an exaggerated male reproductive morph in a spider.</title>
        <authorList>
            <person name="Hendrickx F."/>
            <person name="De Corte Z."/>
            <person name="Sonet G."/>
            <person name="Van Belleghem S.M."/>
            <person name="Kostlbacher S."/>
            <person name="Vangestel C."/>
        </authorList>
    </citation>
    <scope>NUCLEOTIDE SEQUENCE [LARGE SCALE GENOMIC DNA]</scope>
    <source>
        <strain evidence="1">W744_W776</strain>
    </source>
</reference>
<name>A0AAV6UMJ9_9ARAC</name>
<dbReference type="AlphaFoldDB" id="A0AAV6UMJ9"/>
<dbReference type="Gene3D" id="4.10.60.10">
    <property type="entry name" value="Zinc finger, CCHC-type"/>
    <property type="match status" value="1"/>
</dbReference>
<dbReference type="InterPro" id="IPR050951">
    <property type="entry name" value="Retrovirus_Pol_polyprotein"/>
</dbReference>
<comment type="caution">
    <text evidence="1">The sequence shown here is derived from an EMBL/GenBank/DDBJ whole genome shotgun (WGS) entry which is preliminary data.</text>
</comment>
<evidence type="ECO:0000313" key="2">
    <source>
        <dbReference type="Proteomes" id="UP000827092"/>
    </source>
</evidence>
<protein>
    <recommendedName>
        <fullName evidence="3">Peptidase A2 domain-containing protein</fullName>
    </recommendedName>
</protein>
<proteinExistence type="predicted"/>
<sequence>MAALSARMPPPMSLQTGSAPKKVWEDWIQQFEFYELVVELSKKDDNVQVAMFMSAIGQEVLSIYNTFPKETKTDLKSLKEQFKNYFTPKANVTYERFIFNQVVQGASQAFEEFYTDLLTKSQSCEFGTLKDSLIKDRIVIGVYSDSDRGHLLSVDDLTLDAAVKFCRAAEQSRSHLSSLKADPVQVDLVRPRRSQAAVNEPADKMSNRPCGRCGTRHAWKKCPAFDKICHGCKKTGHFLRFCKAKQVSTLNTDATEAEKSENFTVSALSANESAELSWYEDLHFENGFVVTAKLDTGAQCNVLALKNARQAGLKVRPSSVKNIVTYNNSSVKVAGECQGHVEVKSDTHFLKFLVVDGDFQTIISKDTCVKLKLIKRIESISLSEKLIKQEEEFGCIKNFIYDIDLIDNASLEIFPARRIPHAIRDDVKAELDRMQQLGIIVPVRDPTPAVSPMVV</sequence>
<evidence type="ECO:0000313" key="1">
    <source>
        <dbReference type="EMBL" id="KAG8185357.1"/>
    </source>
</evidence>
<accession>A0AAV6UMJ9</accession>
<gene>
    <name evidence="1" type="ORF">JTE90_005484</name>
</gene>
<dbReference type="PANTHER" id="PTHR37984:SF9">
    <property type="entry name" value="INTEGRASE CATALYTIC DOMAIN-CONTAINING PROTEIN"/>
    <property type="match status" value="1"/>
</dbReference>
<dbReference type="Gene3D" id="2.40.70.10">
    <property type="entry name" value="Acid Proteases"/>
    <property type="match status" value="1"/>
</dbReference>
<dbReference type="Proteomes" id="UP000827092">
    <property type="component" value="Unassembled WGS sequence"/>
</dbReference>
<dbReference type="SUPFAM" id="SSF50630">
    <property type="entry name" value="Acid proteases"/>
    <property type="match status" value="1"/>
</dbReference>